<dbReference type="PROSITE" id="PS50280">
    <property type="entry name" value="SET"/>
    <property type="match status" value="1"/>
</dbReference>
<protein>
    <recommendedName>
        <fullName evidence="1">SET domain-containing protein</fullName>
    </recommendedName>
</protein>
<dbReference type="InterPro" id="IPR001214">
    <property type="entry name" value="SET_dom"/>
</dbReference>
<comment type="caution">
    <text evidence="2">The sequence shown here is derived from an EMBL/GenBank/DDBJ whole genome shotgun (WGS) entry which is preliminary data.</text>
</comment>
<dbReference type="InterPro" id="IPR036633">
    <property type="entry name" value="Prn/Lys/Arg_de-COase_C_sf"/>
</dbReference>
<dbReference type="Gene3D" id="2.170.270.10">
    <property type="entry name" value="SET domain"/>
    <property type="match status" value="1"/>
</dbReference>
<evidence type="ECO:0000313" key="2">
    <source>
        <dbReference type="EMBL" id="GGX74028.1"/>
    </source>
</evidence>
<dbReference type="InterPro" id="IPR053201">
    <property type="entry name" value="Flavunoidine_N-MTase"/>
</dbReference>
<proteinExistence type="predicted"/>
<dbReference type="Pfam" id="PF00856">
    <property type="entry name" value="SET"/>
    <property type="match status" value="1"/>
</dbReference>
<sequence>MTVKTDLPQIEILDMWEAYSSSTERVALRQAAGRIAASTIRQYPPGIPEVTPGMTYSTDIISKLEDAHRAGAEIIGVDFTTGGYVDVLEKPQAGYSSENYTVTTHLSENISDETATEIADFFRLSFSGAPYHHFAFHESAPLQALPWGLDFARWEKALKLSSEAEIRAAQDRLLTAACQIAIETIRNDEISSLTLPDGFHLWTDRDLCRTLMKGRLRDPGYVTLVRDTVEGHLVGLLHSRMGTLERLFHSEEWRDPLLFSDHENINLLDQSEVFYEKMRVHFGLEPNDEVMTISAQIVRQEAQGGGVFYEMMRSMAQRVTPPHAELPLLCEIPNDGTAHVLNTAFTDRLIFGVLKNDHPLVFCQKTSSALFPFLTDKSHWQHRVREKLVKKRQFEKQFFVSSSTDHPGLEVRENGAMGLAVFATDEIKAGERIAVFEGEIYHAKDALSLPNIMRDHAIQTSETTYVFGYQGLAHCLCHSCDPNCGIRNLAEIFAVRDIAKGEQLTWDYRCSENSTWVLDKCLCGTDACTGKVGNFDSLSESTKMRYLENGMVSEWLAKT</sequence>
<dbReference type="SUPFAM" id="SSF82199">
    <property type="entry name" value="SET domain"/>
    <property type="match status" value="1"/>
</dbReference>
<organism evidence="2 3">
    <name type="scientific">Litorimonas cladophorae</name>
    <dbReference type="NCBI Taxonomy" id="1220491"/>
    <lineage>
        <taxon>Bacteria</taxon>
        <taxon>Pseudomonadati</taxon>
        <taxon>Pseudomonadota</taxon>
        <taxon>Alphaproteobacteria</taxon>
        <taxon>Maricaulales</taxon>
        <taxon>Robiginitomaculaceae</taxon>
    </lineage>
</organism>
<dbReference type="InterPro" id="IPR008286">
    <property type="entry name" value="Prn/Lys/Arg_de-COase_C"/>
</dbReference>
<dbReference type="EMBL" id="BMYV01000003">
    <property type="protein sequence ID" value="GGX74028.1"/>
    <property type="molecule type" value="Genomic_DNA"/>
</dbReference>
<dbReference type="PANTHER" id="PTHR12350">
    <property type="entry name" value="HISTONE-LYSINE N-METHYLTRANSFERASE-RELATED"/>
    <property type="match status" value="1"/>
</dbReference>
<dbReference type="AlphaFoldDB" id="A0A918NHU0"/>
<keyword evidence="3" id="KW-1185">Reference proteome</keyword>
<accession>A0A918NHU0</accession>
<dbReference type="PANTHER" id="PTHR12350:SF19">
    <property type="entry name" value="SET DOMAIN-CONTAINING PROTEIN"/>
    <property type="match status" value="1"/>
</dbReference>
<dbReference type="Proteomes" id="UP000600865">
    <property type="component" value="Unassembled WGS sequence"/>
</dbReference>
<dbReference type="SMART" id="SM00317">
    <property type="entry name" value="SET"/>
    <property type="match status" value="1"/>
</dbReference>
<evidence type="ECO:0000313" key="3">
    <source>
        <dbReference type="Proteomes" id="UP000600865"/>
    </source>
</evidence>
<dbReference type="Gene3D" id="3.90.100.10">
    <property type="entry name" value="Orn/Lys/Arg decarboxylase, C-terminal domain"/>
    <property type="match status" value="1"/>
</dbReference>
<reference evidence="2 3" key="1">
    <citation type="journal article" date="2014" name="Int. J. Syst. Evol. Microbiol.">
        <title>Complete genome sequence of Corynebacterium casei LMG S-19264T (=DSM 44701T), isolated from a smear-ripened cheese.</title>
        <authorList>
            <consortium name="US DOE Joint Genome Institute (JGI-PGF)"/>
            <person name="Walter F."/>
            <person name="Albersmeier A."/>
            <person name="Kalinowski J."/>
            <person name="Ruckert C."/>
        </authorList>
    </citation>
    <scope>NUCLEOTIDE SEQUENCE [LARGE SCALE GENOMIC DNA]</scope>
    <source>
        <strain evidence="2 3">KCTC 23968</strain>
    </source>
</reference>
<dbReference type="RefSeq" id="WP_189586774.1">
    <property type="nucleotide sequence ID" value="NZ_BMYV01000003.1"/>
</dbReference>
<name>A0A918NHU0_9PROT</name>
<dbReference type="Pfam" id="PF03711">
    <property type="entry name" value="OKR_DC_1_C"/>
    <property type="match status" value="1"/>
</dbReference>
<evidence type="ECO:0000259" key="1">
    <source>
        <dbReference type="PROSITE" id="PS50280"/>
    </source>
</evidence>
<gene>
    <name evidence="2" type="ORF">GCM10011309_25200</name>
</gene>
<feature type="domain" description="SET" evidence="1">
    <location>
        <begin position="407"/>
        <end position="509"/>
    </location>
</feature>
<dbReference type="GO" id="GO:0003824">
    <property type="term" value="F:catalytic activity"/>
    <property type="evidence" value="ECO:0007669"/>
    <property type="project" value="InterPro"/>
</dbReference>
<dbReference type="InterPro" id="IPR046341">
    <property type="entry name" value="SET_dom_sf"/>
</dbReference>
<dbReference type="SUPFAM" id="SSF55904">
    <property type="entry name" value="Ornithine decarboxylase C-terminal domain"/>
    <property type="match status" value="1"/>
</dbReference>